<name>A0A383S6F3_9ACTN</name>
<protein>
    <submittedName>
        <fullName evidence="1">Uncharacterized protein</fullName>
    </submittedName>
</protein>
<proteinExistence type="predicted"/>
<evidence type="ECO:0000313" key="1">
    <source>
        <dbReference type="EMBL" id="SYZ33497.1"/>
    </source>
</evidence>
<dbReference type="EMBL" id="UNQJ01000008">
    <property type="protein sequence ID" value="SYZ33497.1"/>
    <property type="molecule type" value="Genomic_DNA"/>
</dbReference>
<organism evidence="1 2">
    <name type="scientific">Propionibacterium australiense</name>
    <dbReference type="NCBI Taxonomy" id="119981"/>
    <lineage>
        <taxon>Bacteria</taxon>
        <taxon>Bacillati</taxon>
        <taxon>Actinomycetota</taxon>
        <taxon>Actinomycetes</taxon>
        <taxon>Propionibacteriales</taxon>
        <taxon>Propionibacteriaceae</taxon>
        <taxon>Propionibacterium</taxon>
    </lineage>
</organism>
<dbReference type="Proteomes" id="UP000263928">
    <property type="component" value="Unassembled WGS sequence"/>
</dbReference>
<sequence>MINSPHRVRGNTTIDTATVTRTVATNGGNKRLNVFTHRSTKNGIRPRSVRRTNELVIKYAEIMMKASTPIGEPTDHA</sequence>
<dbReference type="AlphaFoldDB" id="A0A383S6F3"/>
<reference evidence="2" key="1">
    <citation type="submission" date="2018-08" db="EMBL/GenBank/DDBJ databases">
        <authorList>
            <person name="Hornung B."/>
        </authorList>
    </citation>
    <scope>NUCLEOTIDE SEQUENCE [LARGE SCALE GENOMIC DNA]</scope>
</reference>
<keyword evidence="2" id="KW-1185">Reference proteome</keyword>
<accession>A0A383S6F3</accession>
<evidence type="ECO:0000313" key="2">
    <source>
        <dbReference type="Proteomes" id="UP000263928"/>
    </source>
</evidence>
<gene>
    <name evidence="1" type="ORF">PROPAUS_1416</name>
</gene>